<sequence length="48" mass="5570">MDKFLSPLTVISISSLFYYIIIQENMSLHDICPYQTIAHLHIVCCILK</sequence>
<dbReference type="AlphaFoldDB" id="B7HJG5"/>
<name>B7HJG5_BACC4</name>
<evidence type="ECO:0000313" key="3">
    <source>
        <dbReference type="Proteomes" id="UP000007096"/>
    </source>
</evidence>
<feature type="transmembrane region" description="Helical" evidence="1">
    <location>
        <begin position="6"/>
        <end position="22"/>
    </location>
</feature>
<dbReference type="Proteomes" id="UP000007096">
    <property type="component" value="Chromosome"/>
</dbReference>
<dbReference type="HOGENOM" id="CLU_3149077_0_0_9"/>
<keyword evidence="1" id="KW-0472">Membrane</keyword>
<dbReference type="SMR" id="B7HJG5"/>
<accession>B7HJG5</accession>
<evidence type="ECO:0000256" key="1">
    <source>
        <dbReference type="SAM" id="Phobius"/>
    </source>
</evidence>
<organism evidence="2 3">
    <name type="scientific">Bacillus cereus (strain B4264)</name>
    <dbReference type="NCBI Taxonomy" id="405532"/>
    <lineage>
        <taxon>Bacteria</taxon>
        <taxon>Bacillati</taxon>
        <taxon>Bacillota</taxon>
        <taxon>Bacilli</taxon>
        <taxon>Bacillales</taxon>
        <taxon>Bacillaceae</taxon>
        <taxon>Bacillus</taxon>
        <taxon>Bacillus cereus group</taxon>
    </lineage>
</organism>
<protein>
    <submittedName>
        <fullName evidence="2">Uncharacterized protein</fullName>
    </submittedName>
</protein>
<keyword evidence="1" id="KW-0812">Transmembrane</keyword>
<gene>
    <name evidence="2" type="ordered locus">BCB4264_A2044</name>
</gene>
<proteinExistence type="predicted"/>
<evidence type="ECO:0000313" key="2">
    <source>
        <dbReference type="EMBL" id="ACK64060.1"/>
    </source>
</evidence>
<dbReference type="KEGG" id="bcb:BCB4264_A2044"/>
<dbReference type="EMBL" id="CP001176">
    <property type="protein sequence ID" value="ACK64060.1"/>
    <property type="molecule type" value="Genomic_DNA"/>
</dbReference>
<reference evidence="2 3" key="1">
    <citation type="submission" date="2008-10" db="EMBL/GenBank/DDBJ databases">
        <title>Genome sequence of Bacillus cereus B4264.</title>
        <authorList>
            <person name="Dodson R.J."/>
            <person name="Durkin A.S."/>
            <person name="Rosovitz M.J."/>
            <person name="Rasko D.A."/>
            <person name="Hoffmaster A."/>
            <person name="Ravel J."/>
            <person name="Sutton G."/>
        </authorList>
    </citation>
    <scope>NUCLEOTIDE SEQUENCE [LARGE SCALE GENOMIC DNA]</scope>
    <source>
        <strain evidence="2 3">B4264</strain>
    </source>
</reference>
<keyword evidence="1" id="KW-1133">Transmembrane helix</keyword>